<organism evidence="5 6">
    <name type="scientific">Flavobacterium kingsejongi</name>
    <dbReference type="NCBI Taxonomy" id="1678728"/>
    <lineage>
        <taxon>Bacteria</taxon>
        <taxon>Pseudomonadati</taxon>
        <taxon>Bacteroidota</taxon>
        <taxon>Flavobacteriia</taxon>
        <taxon>Flavobacteriales</taxon>
        <taxon>Flavobacteriaceae</taxon>
        <taxon>Flavobacterium</taxon>
    </lineage>
</organism>
<dbReference type="PANTHER" id="PTHR33204">
    <property type="entry name" value="TRANSCRIPTIONAL REGULATOR, MARR FAMILY"/>
    <property type="match status" value="1"/>
</dbReference>
<dbReference type="InterPro" id="IPR002577">
    <property type="entry name" value="HTH_HxlR"/>
</dbReference>
<dbReference type="EMBL" id="CP020919">
    <property type="protein sequence ID" value="AWG26558.1"/>
    <property type="molecule type" value="Genomic_DNA"/>
</dbReference>
<name>A0A2S1LS93_9FLAO</name>
<dbReference type="Pfam" id="PF01638">
    <property type="entry name" value="HxlR"/>
    <property type="match status" value="1"/>
</dbReference>
<dbReference type="Gene3D" id="1.10.10.10">
    <property type="entry name" value="Winged helix-like DNA-binding domain superfamily/Winged helix DNA-binding domain"/>
    <property type="match status" value="1"/>
</dbReference>
<gene>
    <name evidence="5" type="ORF">FK004_15655</name>
</gene>
<keyword evidence="2" id="KW-0238">DNA-binding</keyword>
<dbReference type="RefSeq" id="WP_108738072.1">
    <property type="nucleotide sequence ID" value="NZ_CP020919.1"/>
</dbReference>
<accession>A0A2S1LS93</accession>
<protein>
    <submittedName>
        <fullName evidence="5">Transcriptional regulator</fullName>
    </submittedName>
</protein>
<dbReference type="PROSITE" id="PS51118">
    <property type="entry name" value="HTH_HXLR"/>
    <property type="match status" value="1"/>
</dbReference>
<dbReference type="InterPro" id="IPR036388">
    <property type="entry name" value="WH-like_DNA-bd_sf"/>
</dbReference>
<dbReference type="GO" id="GO:0003677">
    <property type="term" value="F:DNA binding"/>
    <property type="evidence" value="ECO:0007669"/>
    <property type="project" value="UniProtKB-KW"/>
</dbReference>
<dbReference type="SUPFAM" id="SSF46785">
    <property type="entry name" value="Winged helix' DNA-binding domain"/>
    <property type="match status" value="1"/>
</dbReference>
<reference evidence="5 6" key="1">
    <citation type="submission" date="2017-04" db="EMBL/GenBank/DDBJ databases">
        <title>Complete genome sequence of Flavobacterium kingsejong AJ004.</title>
        <authorList>
            <person name="Lee P.C."/>
        </authorList>
    </citation>
    <scope>NUCLEOTIDE SEQUENCE [LARGE SCALE GENOMIC DNA]</scope>
    <source>
        <strain evidence="5 6">AJ004</strain>
    </source>
</reference>
<keyword evidence="6" id="KW-1185">Reference proteome</keyword>
<dbReference type="Proteomes" id="UP000244677">
    <property type="component" value="Chromosome"/>
</dbReference>
<evidence type="ECO:0000256" key="2">
    <source>
        <dbReference type="ARBA" id="ARBA00023125"/>
    </source>
</evidence>
<dbReference type="AlphaFoldDB" id="A0A2S1LS93"/>
<feature type="domain" description="HTH hxlR-type" evidence="4">
    <location>
        <begin position="12"/>
        <end position="110"/>
    </location>
</feature>
<dbReference type="OrthoDB" id="9797599at2"/>
<evidence type="ECO:0000313" key="6">
    <source>
        <dbReference type="Proteomes" id="UP000244677"/>
    </source>
</evidence>
<keyword evidence="1" id="KW-0805">Transcription regulation</keyword>
<dbReference type="InterPro" id="IPR036390">
    <property type="entry name" value="WH_DNA-bd_sf"/>
</dbReference>
<sequence>MYERKIPLKPECGLDLIREVVYGKWKIHLLYYIAQGIQRPGALQRQIPDATRRVLNVQLNQLEAHELVTKIIYPELPPKVEYQLTELGKTLIPVINAMGEWGDTHKEQLRKAVERNLLIPEKIVS</sequence>
<keyword evidence="3" id="KW-0804">Transcription</keyword>
<evidence type="ECO:0000256" key="3">
    <source>
        <dbReference type="ARBA" id="ARBA00023163"/>
    </source>
</evidence>
<evidence type="ECO:0000259" key="4">
    <source>
        <dbReference type="PROSITE" id="PS51118"/>
    </source>
</evidence>
<dbReference type="PANTHER" id="PTHR33204:SF29">
    <property type="entry name" value="TRANSCRIPTIONAL REGULATOR"/>
    <property type="match status" value="1"/>
</dbReference>
<evidence type="ECO:0000256" key="1">
    <source>
        <dbReference type="ARBA" id="ARBA00023015"/>
    </source>
</evidence>
<evidence type="ECO:0000313" key="5">
    <source>
        <dbReference type="EMBL" id="AWG26558.1"/>
    </source>
</evidence>
<proteinExistence type="predicted"/>
<dbReference type="KEGG" id="fki:FK004_15655"/>